<gene>
    <name evidence="2" type="ORF">FIBSPDRAFT_901473</name>
</gene>
<reference evidence="2 3" key="1">
    <citation type="journal article" date="2016" name="Mol. Biol. Evol.">
        <title>Comparative Genomics of Early-Diverging Mushroom-Forming Fungi Provides Insights into the Origins of Lignocellulose Decay Capabilities.</title>
        <authorList>
            <person name="Nagy L.G."/>
            <person name="Riley R."/>
            <person name="Tritt A."/>
            <person name="Adam C."/>
            <person name="Daum C."/>
            <person name="Floudas D."/>
            <person name="Sun H."/>
            <person name="Yadav J.S."/>
            <person name="Pangilinan J."/>
            <person name="Larsson K.H."/>
            <person name="Matsuura K."/>
            <person name="Barry K."/>
            <person name="Labutti K."/>
            <person name="Kuo R."/>
            <person name="Ohm R.A."/>
            <person name="Bhattacharya S.S."/>
            <person name="Shirouzu T."/>
            <person name="Yoshinaga Y."/>
            <person name="Martin F.M."/>
            <person name="Grigoriev I.V."/>
            <person name="Hibbett D.S."/>
        </authorList>
    </citation>
    <scope>NUCLEOTIDE SEQUENCE [LARGE SCALE GENOMIC DNA]</scope>
    <source>
        <strain evidence="2 3">CBS 109695</strain>
    </source>
</reference>
<protein>
    <submittedName>
        <fullName evidence="2">Uncharacterized protein</fullName>
    </submittedName>
</protein>
<feature type="compositionally biased region" description="Pro residues" evidence="1">
    <location>
        <begin position="25"/>
        <end position="36"/>
    </location>
</feature>
<proteinExistence type="predicted"/>
<feature type="region of interest" description="Disordered" evidence="1">
    <location>
        <begin position="25"/>
        <end position="44"/>
    </location>
</feature>
<name>A0A165X3G3_9AGAM</name>
<evidence type="ECO:0000313" key="3">
    <source>
        <dbReference type="Proteomes" id="UP000076532"/>
    </source>
</evidence>
<dbReference type="Proteomes" id="UP000076532">
    <property type="component" value="Unassembled WGS sequence"/>
</dbReference>
<organism evidence="2 3">
    <name type="scientific">Athelia psychrophila</name>
    <dbReference type="NCBI Taxonomy" id="1759441"/>
    <lineage>
        <taxon>Eukaryota</taxon>
        <taxon>Fungi</taxon>
        <taxon>Dikarya</taxon>
        <taxon>Basidiomycota</taxon>
        <taxon>Agaricomycotina</taxon>
        <taxon>Agaricomycetes</taxon>
        <taxon>Agaricomycetidae</taxon>
        <taxon>Atheliales</taxon>
        <taxon>Atheliaceae</taxon>
        <taxon>Athelia</taxon>
    </lineage>
</organism>
<dbReference type="AlphaFoldDB" id="A0A165X3G3"/>
<keyword evidence="3" id="KW-1185">Reference proteome</keyword>
<evidence type="ECO:0000256" key="1">
    <source>
        <dbReference type="SAM" id="MobiDB-lite"/>
    </source>
</evidence>
<dbReference type="EMBL" id="KV417729">
    <property type="protein sequence ID" value="KZP08157.1"/>
    <property type="molecule type" value="Genomic_DNA"/>
</dbReference>
<accession>A0A165X3G3</accession>
<sequence>MKLTCACPLRVGILRSPRLFFLGTPPPAAAAPPAPDPDPDPDQGRVEWYIDKRASVDVFCATRNSDYLELPSEWSRYLGFPAQTAEEVRPAVMETEATRTFTVTATTTTRPVTAGALRTTYGNSYTKWGLGEGVRGMQRASDYDLSTNSACLLTRLLTEKLWPSKRLRGARRRHGAPSHRSRARLILRLGAGAGTHTVVRTRVRSLWFQLHPPLLGLFLRVAFTTLVRGAPPTPAITLKPAAETPVAGARWSGDGYGAGWVRSSPSLGLPKSDDSRSSVWYALSLLDLLAWRCGRGVRSQGRSEMQRLARRERRLPYLGKGRVGQKWGGDG</sequence>
<evidence type="ECO:0000313" key="2">
    <source>
        <dbReference type="EMBL" id="KZP08157.1"/>
    </source>
</evidence>